<accession>A0ABU5S2L4</accession>
<dbReference type="Proteomes" id="UP001303899">
    <property type="component" value="Unassembled WGS sequence"/>
</dbReference>
<comment type="caution">
    <text evidence="1">The sequence shown here is derived from an EMBL/GenBank/DDBJ whole genome shotgun (WGS) entry which is preliminary data.</text>
</comment>
<dbReference type="RefSeq" id="WP_323327534.1">
    <property type="nucleotide sequence ID" value="NZ_JAYGIL010000007.1"/>
</dbReference>
<protein>
    <submittedName>
        <fullName evidence="1">DUF6577 family protein</fullName>
    </submittedName>
</protein>
<reference evidence="1 2" key="1">
    <citation type="submission" date="2023-12" db="EMBL/GenBank/DDBJ databases">
        <title>Novel species of the genus Arcicella isolated from rivers.</title>
        <authorList>
            <person name="Lu H."/>
        </authorList>
    </citation>
    <scope>NUCLEOTIDE SEQUENCE [LARGE SCALE GENOMIC DNA]</scope>
    <source>
        <strain evidence="1 2">DC2W</strain>
    </source>
</reference>
<gene>
    <name evidence="1" type="ORF">VB776_07310</name>
</gene>
<dbReference type="EMBL" id="JAYGIL010000007">
    <property type="protein sequence ID" value="MEA5402715.1"/>
    <property type="molecule type" value="Genomic_DNA"/>
</dbReference>
<evidence type="ECO:0000313" key="2">
    <source>
        <dbReference type="Proteomes" id="UP001303899"/>
    </source>
</evidence>
<keyword evidence="2" id="KW-1185">Reference proteome</keyword>
<proteinExistence type="predicted"/>
<dbReference type="InterPro" id="IPR046484">
    <property type="entry name" value="DUF6577"/>
</dbReference>
<sequence length="244" mass="28628">MKIQNIHTTDLRPIFVKNHELDRESIEDYLRTIGNYNVEYTLNSLVKNGLLERTGRGRYSLGLKRQIYSPPLENEIKRVYGLIQEEKPLLECCVWRTSIINEFTLHQAGRFAQIVEIERDGLEAVFDLLRDHYPNVYLNPSDELLDRYIVYQNDAIVIVPLTSEAPTQVIDGIRTITIEKLLVDLIVDVKLYESFQGAELAYIIKEAFRKYPINKDKMLRYARRRRKGNNVESMIEMSLQLEDF</sequence>
<evidence type="ECO:0000313" key="1">
    <source>
        <dbReference type="EMBL" id="MEA5402715.1"/>
    </source>
</evidence>
<dbReference type="Pfam" id="PF20217">
    <property type="entry name" value="DUF6577"/>
    <property type="match status" value="1"/>
</dbReference>
<name>A0ABU5S2L4_9BACT</name>
<organism evidence="1 2">
    <name type="scientific">Arcicella gelida</name>
    <dbReference type="NCBI Taxonomy" id="2984195"/>
    <lineage>
        <taxon>Bacteria</taxon>
        <taxon>Pseudomonadati</taxon>
        <taxon>Bacteroidota</taxon>
        <taxon>Cytophagia</taxon>
        <taxon>Cytophagales</taxon>
        <taxon>Flectobacillaceae</taxon>
        <taxon>Arcicella</taxon>
    </lineage>
</organism>